<dbReference type="Proteomes" id="UP000061569">
    <property type="component" value="Chromosome"/>
</dbReference>
<proteinExistence type="predicted"/>
<dbReference type="AlphaFoldDB" id="A0A0S2DG83"/>
<dbReference type="PATRIC" id="fig|69.6.peg.1952"/>
<dbReference type="EMBL" id="CP013140">
    <property type="protein sequence ID" value="ALN57336.1"/>
    <property type="molecule type" value="Genomic_DNA"/>
</dbReference>
<dbReference type="RefSeq" id="WP_057947190.1">
    <property type="nucleotide sequence ID" value="NZ_CP110813.1"/>
</dbReference>
<reference evidence="1 2" key="1">
    <citation type="submission" date="2015-11" db="EMBL/GenBank/DDBJ databases">
        <title>Genome sequences of Lysobacter enzymogenes strain C3 and Lysobacter antibioticus ATCC 29479.</title>
        <authorList>
            <person name="Kobayashi D.Y."/>
        </authorList>
    </citation>
    <scope>NUCLEOTIDE SEQUENCE [LARGE SCALE GENOMIC DNA]</scope>
    <source>
        <strain evidence="1 2">C3</strain>
    </source>
</reference>
<evidence type="ECO:0000313" key="2">
    <source>
        <dbReference type="Proteomes" id="UP000061569"/>
    </source>
</evidence>
<gene>
    <name evidence="1" type="ORF">GLE_1986</name>
</gene>
<dbReference type="KEGG" id="lez:GLE_1986"/>
<dbReference type="OrthoDB" id="5573309at2"/>
<dbReference type="STRING" id="69.GLE_1986"/>
<accession>A0A0S2DG83</accession>
<name>A0A0S2DG83_LYSEN</name>
<sequence>MSQNLITLDVSDEQLAAAHEALSQLEAVLSGLVSLSPDDRRRLAKMGPKSETFCRQAVRVLEQNPQVVPPSVDLAGALLDLRTLDRLSPLLDRLQRLAERGDDTELALGADIMAFSLEAYGLLKVAGKNQGLDGLRKEMSARWARGRREPATPPA</sequence>
<evidence type="ECO:0000313" key="1">
    <source>
        <dbReference type="EMBL" id="ALN57336.1"/>
    </source>
</evidence>
<protein>
    <submittedName>
        <fullName evidence="1">Uncharacterized protein</fullName>
    </submittedName>
</protein>
<organism evidence="1 2">
    <name type="scientific">Lysobacter enzymogenes</name>
    <dbReference type="NCBI Taxonomy" id="69"/>
    <lineage>
        <taxon>Bacteria</taxon>
        <taxon>Pseudomonadati</taxon>
        <taxon>Pseudomonadota</taxon>
        <taxon>Gammaproteobacteria</taxon>
        <taxon>Lysobacterales</taxon>
        <taxon>Lysobacteraceae</taxon>
        <taxon>Lysobacter</taxon>
    </lineage>
</organism>